<dbReference type="InterPro" id="IPR039424">
    <property type="entry name" value="SBP_5"/>
</dbReference>
<organism evidence="3 4">
    <name type="scientific">Frondihabitans sucicola</name>
    <dbReference type="NCBI Taxonomy" id="1268041"/>
    <lineage>
        <taxon>Bacteria</taxon>
        <taxon>Bacillati</taxon>
        <taxon>Actinomycetota</taxon>
        <taxon>Actinomycetes</taxon>
        <taxon>Micrococcales</taxon>
        <taxon>Microbacteriaceae</taxon>
        <taxon>Frondihabitans</taxon>
    </lineage>
</organism>
<evidence type="ECO:0000259" key="2">
    <source>
        <dbReference type="Pfam" id="PF00496"/>
    </source>
</evidence>
<feature type="domain" description="Solute-binding protein family 5" evidence="2">
    <location>
        <begin position="2"/>
        <end position="161"/>
    </location>
</feature>
<sequence>MTFLGVNQTKGVLKDSRIRRAISLAIDKKALAKVVLDGRAVANDQIVAPGVAGFVKGFDGTGYSPSKAKKLLAEAGYSGQSIPLEYATSGRIPLSSEIAQAIGGYLKAVGIDVDLVGMDQASLSAKIYGTVNMAGLYLNTWAPSTMDGDMPASNLFGGGQNDYAKSPALAALVKDQRTVAGADRLADFEKIARTNADDADILPLFTPKADYAVNSTLSWTPRVDGEFVVSDIHTR</sequence>
<evidence type="ECO:0000313" key="4">
    <source>
        <dbReference type="Proteomes" id="UP001321486"/>
    </source>
</evidence>
<accession>A0ABN6XTM2</accession>
<dbReference type="PANTHER" id="PTHR30290:SF38">
    <property type="entry name" value="D,D-DIPEPTIDE-BINDING PERIPLASMIC PROTEIN DDPA-RELATED"/>
    <property type="match status" value="1"/>
</dbReference>
<dbReference type="Proteomes" id="UP001321486">
    <property type="component" value="Chromosome"/>
</dbReference>
<protein>
    <recommendedName>
        <fullName evidence="2">Solute-binding protein family 5 domain-containing protein</fullName>
    </recommendedName>
</protein>
<evidence type="ECO:0000256" key="1">
    <source>
        <dbReference type="ARBA" id="ARBA00022729"/>
    </source>
</evidence>
<name>A0ABN6XTM2_9MICO</name>
<keyword evidence="4" id="KW-1185">Reference proteome</keyword>
<dbReference type="EMBL" id="AP027732">
    <property type="protein sequence ID" value="BDZ48319.1"/>
    <property type="molecule type" value="Genomic_DNA"/>
</dbReference>
<gene>
    <name evidence="3" type="ORF">GCM10025867_05600</name>
</gene>
<proteinExistence type="predicted"/>
<dbReference type="SUPFAM" id="SSF53850">
    <property type="entry name" value="Periplasmic binding protein-like II"/>
    <property type="match status" value="1"/>
</dbReference>
<dbReference type="InterPro" id="IPR000914">
    <property type="entry name" value="SBP_5_dom"/>
</dbReference>
<reference evidence="4" key="1">
    <citation type="journal article" date="2019" name="Int. J. Syst. Evol. Microbiol.">
        <title>The Global Catalogue of Microorganisms (GCM) 10K type strain sequencing project: providing services to taxonomists for standard genome sequencing and annotation.</title>
        <authorList>
            <consortium name="The Broad Institute Genomics Platform"/>
            <consortium name="The Broad Institute Genome Sequencing Center for Infectious Disease"/>
            <person name="Wu L."/>
            <person name="Ma J."/>
        </authorList>
    </citation>
    <scope>NUCLEOTIDE SEQUENCE [LARGE SCALE GENOMIC DNA]</scope>
    <source>
        <strain evidence="4">NBRC 108728</strain>
    </source>
</reference>
<dbReference type="Gene3D" id="3.10.105.10">
    <property type="entry name" value="Dipeptide-binding Protein, Domain 3"/>
    <property type="match status" value="1"/>
</dbReference>
<dbReference type="Pfam" id="PF00496">
    <property type="entry name" value="SBP_bac_5"/>
    <property type="match status" value="1"/>
</dbReference>
<dbReference type="PANTHER" id="PTHR30290">
    <property type="entry name" value="PERIPLASMIC BINDING COMPONENT OF ABC TRANSPORTER"/>
    <property type="match status" value="1"/>
</dbReference>
<evidence type="ECO:0000313" key="3">
    <source>
        <dbReference type="EMBL" id="BDZ48319.1"/>
    </source>
</evidence>
<keyword evidence="1" id="KW-0732">Signal</keyword>